<evidence type="ECO:0000313" key="1">
    <source>
        <dbReference type="EMBL" id="TWH93112.1"/>
    </source>
</evidence>
<organism evidence="1 2">
    <name type="scientific">Flavobacterium cheniae</name>
    <dbReference type="NCBI Taxonomy" id="295428"/>
    <lineage>
        <taxon>Bacteria</taxon>
        <taxon>Pseudomonadati</taxon>
        <taxon>Bacteroidota</taxon>
        <taxon>Flavobacteriia</taxon>
        <taxon>Flavobacteriales</taxon>
        <taxon>Flavobacteriaceae</taxon>
        <taxon>Flavobacterium</taxon>
    </lineage>
</organism>
<sequence length="243" mass="28991">MKYLILILIFGLFSCKSDDRKLEGFQEKAVEMNQENSTVSIDTTSFMEFFESFIFEKRLQNSNKDNSIDYNFFSSKDYVAYLNSDTLSVFEEKNLSDKQDLIILDFKKVKNLKYKFEKINQKWTFSGSNTISINNLPEKKFVDFLMKFSKDSIYQKEHILFPLEDYSLDDDYQTISQKIEKEKWNHFNLVEEIESLLFFANIDSNNVFRNIYYRGIGNGILIKFTFKRVNNDWFLVKTEDYST</sequence>
<evidence type="ECO:0000313" key="2">
    <source>
        <dbReference type="Proteomes" id="UP000315312"/>
    </source>
</evidence>
<dbReference type="OrthoDB" id="1043604at2"/>
<name>A0A562KCL4_9FLAO</name>
<dbReference type="PROSITE" id="PS51257">
    <property type="entry name" value="PROKAR_LIPOPROTEIN"/>
    <property type="match status" value="1"/>
</dbReference>
<dbReference type="Proteomes" id="UP000315312">
    <property type="component" value="Unassembled WGS sequence"/>
</dbReference>
<dbReference type="AlphaFoldDB" id="A0A562KCL4"/>
<protein>
    <submittedName>
        <fullName evidence="1">Uncharacterized protein DUF4348</fullName>
    </submittedName>
</protein>
<reference evidence="1 2" key="1">
    <citation type="journal article" date="2015" name="Stand. Genomic Sci.">
        <title>Genomic Encyclopedia of Bacterial and Archaeal Type Strains, Phase III: the genomes of soil and plant-associated and newly described type strains.</title>
        <authorList>
            <person name="Whitman W.B."/>
            <person name="Woyke T."/>
            <person name="Klenk H.P."/>
            <person name="Zhou Y."/>
            <person name="Lilburn T.G."/>
            <person name="Beck B.J."/>
            <person name="De Vos P."/>
            <person name="Vandamme P."/>
            <person name="Eisen J.A."/>
            <person name="Garrity G."/>
            <person name="Hugenholtz P."/>
            <person name="Kyrpides N.C."/>
        </authorList>
    </citation>
    <scope>NUCLEOTIDE SEQUENCE [LARGE SCALE GENOMIC DNA]</scope>
    <source>
        <strain evidence="1 2">CGMCC 1.6844</strain>
    </source>
</reference>
<comment type="caution">
    <text evidence="1">The sequence shown here is derived from an EMBL/GenBank/DDBJ whole genome shotgun (WGS) entry which is preliminary data.</text>
</comment>
<dbReference type="InterPro" id="IPR025590">
    <property type="entry name" value="DUF4348"/>
</dbReference>
<dbReference type="Gene3D" id="3.10.450.410">
    <property type="match status" value="1"/>
</dbReference>
<dbReference type="Pfam" id="PF14254">
    <property type="entry name" value="DUF4348"/>
    <property type="match status" value="1"/>
</dbReference>
<keyword evidence="2" id="KW-1185">Reference proteome</keyword>
<proteinExistence type="predicted"/>
<dbReference type="EMBL" id="VLKM01000009">
    <property type="protein sequence ID" value="TWH93112.1"/>
    <property type="molecule type" value="Genomic_DNA"/>
</dbReference>
<gene>
    <name evidence="1" type="ORF">IP97_02181</name>
</gene>
<accession>A0A562KCL4</accession>
<dbReference type="RefSeq" id="WP_133606241.1">
    <property type="nucleotide sequence ID" value="NZ_SNZC01000001.1"/>
</dbReference>